<proteinExistence type="predicted"/>
<dbReference type="InterPro" id="IPR001293">
    <property type="entry name" value="Znf_TRAF"/>
</dbReference>
<dbReference type="PROSITE" id="PS50145">
    <property type="entry name" value="ZF_TRAF"/>
    <property type="match status" value="3"/>
</dbReference>
<feature type="compositionally biased region" description="Polar residues" evidence="5">
    <location>
        <begin position="499"/>
        <end position="517"/>
    </location>
</feature>
<dbReference type="Proteomes" id="UP000039865">
    <property type="component" value="Unassembled WGS sequence"/>
</dbReference>
<feature type="zinc finger region" description="TRAF-type" evidence="4">
    <location>
        <begin position="780"/>
        <end position="830"/>
    </location>
</feature>
<dbReference type="Gene3D" id="3.30.40.10">
    <property type="entry name" value="Zinc/RING finger domain, C3HC4 (zinc finger)"/>
    <property type="match status" value="5"/>
</dbReference>
<feature type="compositionally biased region" description="Polar residues" evidence="5">
    <location>
        <begin position="1147"/>
        <end position="1168"/>
    </location>
</feature>
<feature type="compositionally biased region" description="Low complexity" evidence="5">
    <location>
        <begin position="1126"/>
        <end position="1146"/>
    </location>
</feature>
<feature type="region of interest" description="Disordered" evidence="5">
    <location>
        <begin position="1327"/>
        <end position="1358"/>
    </location>
</feature>
<keyword evidence="1 4" id="KW-0479">Metal-binding</keyword>
<dbReference type="SUPFAM" id="SSF57850">
    <property type="entry name" value="RING/U-box"/>
    <property type="match status" value="1"/>
</dbReference>
<feature type="zinc finger region" description="TRAF-type" evidence="4">
    <location>
        <begin position="689"/>
        <end position="751"/>
    </location>
</feature>
<dbReference type="EMBL" id="CCKQ01014299">
    <property type="protein sequence ID" value="CDW86050.1"/>
    <property type="molecule type" value="Genomic_DNA"/>
</dbReference>
<evidence type="ECO:0000259" key="7">
    <source>
        <dbReference type="PROSITE" id="PS50145"/>
    </source>
</evidence>
<feature type="compositionally biased region" description="Low complexity" evidence="5">
    <location>
        <begin position="1226"/>
        <end position="1258"/>
    </location>
</feature>
<feature type="region of interest" description="Disordered" evidence="5">
    <location>
        <begin position="1297"/>
        <end position="1316"/>
    </location>
</feature>
<feature type="compositionally biased region" description="Polar residues" evidence="5">
    <location>
        <begin position="1327"/>
        <end position="1350"/>
    </location>
</feature>
<dbReference type="Pfam" id="PF13920">
    <property type="entry name" value="zf-C3HC4_3"/>
    <property type="match status" value="1"/>
</dbReference>
<accession>A0A078AUH7</accession>
<dbReference type="SMART" id="SM00184">
    <property type="entry name" value="RING"/>
    <property type="match status" value="1"/>
</dbReference>
<feature type="region of interest" description="Disordered" evidence="5">
    <location>
        <begin position="74"/>
        <end position="93"/>
    </location>
</feature>
<dbReference type="SUPFAM" id="SSF49599">
    <property type="entry name" value="TRAF domain-like"/>
    <property type="match status" value="3"/>
</dbReference>
<sequence>MNEALQDELDQMNQNQTQLQRDDTILDLIDEINISPIAKLNQSQLVQYQSEQLIGANVSGVALGGQPQQKSVLGQSQSISLGNSQQQSQHQNHLISQSQIMVIHRFNSQFEGQNVMESLGERQNREGIDEDLMSLENDDEMREVKSDNNELPEPIKVIDDDFFIKIEESIHEDQTSQSNQVNNLNQQIMNQFKEEEKDKGYYLLLNDNESDDLEALTSQKRGKDEQIDQMILDKQNILSTQNESDINRYRQLQSSQSTILAHGEHHIKSLSGYSNQFNLNSKIYSGSHYPLPYHSVDGQLMDLNIHDKQSHHKVIQWAAQSMKDTNDQNINFNFQSAHSNNNNNNHSSNKNHGLIHIKDSNNQILNLDVDLNDEFEERKELNLSSVIAGMSRKNNESENLILKQQEEQELLLKRGRNSVLEEVEDDDIVNQNSSKSSSKFQSLERLPQQIESRADLANHILQSFSQTSQDNSNWKANIQLMNQRNFVQEEIKQEDQLELSKNQSQRVPSLKNLSKIENSSGQSSRRGRISGKGSNNPGTMKFTYFAASSLSDDRWLCPICLDIFEEAVETPCCHNLFCEECIKKTPTCPLCNLRINGQLKPNIPIRRLVNELSVSCINQYCEDVIRKGEIDKHLKVCQFTPLACPNNEMCGKIMRKELERHKNEECPYRIVECLLKCSLMLPLNDIEDHIAQDCPKYQINCKNACGGIIERGDMEKHINIDCPLQIVDCPNKGDSLFEEGCHVRLKRKEMESHKLTCNFRKVYCPNQKCNAVIIYKDLYSHDERCLYKIIDCDNKCGQKIQRQLTDKHRDTCEFQLVKCPYYDLGCKIEILRKDYIQHLQEESFNHSIIFIEGQKRRNREIDELKYELVNLRQNYDLEIQSMFLDLHRMKDEVTQIKQKTGIHTTNSNNINNNINLNSNSSLGGTIGTKMILGNNAGLGGGLLGFKKDERRFDPALSSAGSGLFEIGRNRNELQFRPNLNNNNERQIAYNNLIERERSILGQNINVQLRSSNNFSCSYGGNIDLRQNMLPDSNAASLAQSTQSLDNSSNLQGLHSNGVLSSQQLSNINRLQNNQNNNNNLVGGGGGSIFSNNPFFQRSQYNLQDSQSSSNQHINMQYTKPRFDFRSNNQNNHNANTNYNNNNSQSQLTGIDNSNSAIPSNLFGENSQRGRIPMIVPSRPNSNNNNNNNNVNNYYSISNMNNEIDRKNQLATLLLGSMNASQDSSRNTNSNINTQNNNNNNINISNNNQNNNQMTQDQSQINQQLYQSYQNSYLKQNDNFDNQRMSFGNINHYHLQHQQMQGNNKQNNNNTSINDDLSPNVLQLQSRNNQDNQSNIRPLSRGNNQSSNDNQIFPPKRSSRRIGIQGMSELINMNNRNDQQRQALSSINETGDSSNRNKSSRQVVVQQHQDLDSSNVIYDDDFEIEEEKHNY</sequence>
<feature type="domain" description="TRAF-type" evidence="7">
    <location>
        <begin position="689"/>
        <end position="751"/>
    </location>
</feature>
<feature type="region of interest" description="Disordered" evidence="5">
    <location>
        <begin position="497"/>
        <end position="535"/>
    </location>
</feature>
<dbReference type="InterPro" id="IPR001841">
    <property type="entry name" value="Znf_RING"/>
</dbReference>
<dbReference type="OrthoDB" id="313084at2759"/>
<evidence type="ECO:0000259" key="6">
    <source>
        <dbReference type="PROSITE" id="PS50089"/>
    </source>
</evidence>
<evidence type="ECO:0000313" key="8">
    <source>
        <dbReference type="EMBL" id="CDW86050.1"/>
    </source>
</evidence>
<evidence type="ECO:0000256" key="3">
    <source>
        <dbReference type="ARBA" id="ARBA00022833"/>
    </source>
</evidence>
<dbReference type="CDD" id="cd16620">
    <property type="entry name" value="vRING-HC-C4C4_RBBP6"/>
    <property type="match status" value="1"/>
</dbReference>
<keyword evidence="2 4" id="KW-0863">Zinc-finger</keyword>
<feature type="domain" description="TRAF-type" evidence="7">
    <location>
        <begin position="633"/>
        <end position="687"/>
    </location>
</feature>
<feature type="compositionally biased region" description="Low complexity" evidence="5">
    <location>
        <begin position="1297"/>
        <end position="1313"/>
    </location>
</feature>
<feature type="zinc finger region" description="TRAF-type" evidence="4">
    <location>
        <begin position="633"/>
        <end position="687"/>
    </location>
</feature>
<evidence type="ECO:0000313" key="9">
    <source>
        <dbReference type="Proteomes" id="UP000039865"/>
    </source>
</evidence>
<dbReference type="InterPro" id="IPR013083">
    <property type="entry name" value="Znf_RING/FYVE/PHD"/>
</dbReference>
<reference evidence="8 9" key="1">
    <citation type="submission" date="2014-06" db="EMBL/GenBank/DDBJ databases">
        <authorList>
            <person name="Swart Estienne"/>
        </authorList>
    </citation>
    <scope>NUCLEOTIDE SEQUENCE [LARGE SCALE GENOMIC DNA]</scope>
    <source>
        <strain evidence="8 9">130c</strain>
    </source>
</reference>
<dbReference type="GO" id="GO:0008270">
    <property type="term" value="F:zinc ion binding"/>
    <property type="evidence" value="ECO:0007669"/>
    <property type="project" value="UniProtKB-KW"/>
</dbReference>
<evidence type="ECO:0000256" key="4">
    <source>
        <dbReference type="PROSITE-ProRule" id="PRU00207"/>
    </source>
</evidence>
<feature type="domain" description="TRAF-type" evidence="7">
    <location>
        <begin position="780"/>
        <end position="830"/>
    </location>
</feature>
<feature type="region of interest" description="Disordered" evidence="5">
    <location>
        <begin position="1219"/>
        <end position="1258"/>
    </location>
</feature>
<dbReference type="InParanoid" id="A0A078AUH7"/>
<feature type="region of interest" description="Disordered" evidence="5">
    <location>
        <begin position="1379"/>
        <end position="1401"/>
    </location>
</feature>
<organism evidence="8 9">
    <name type="scientific">Stylonychia lemnae</name>
    <name type="common">Ciliate</name>
    <dbReference type="NCBI Taxonomy" id="5949"/>
    <lineage>
        <taxon>Eukaryota</taxon>
        <taxon>Sar</taxon>
        <taxon>Alveolata</taxon>
        <taxon>Ciliophora</taxon>
        <taxon>Intramacronucleata</taxon>
        <taxon>Spirotrichea</taxon>
        <taxon>Stichotrichia</taxon>
        <taxon>Sporadotrichida</taxon>
        <taxon>Oxytrichidae</taxon>
        <taxon>Stylonychinae</taxon>
        <taxon>Stylonychia</taxon>
    </lineage>
</organism>
<dbReference type="PROSITE" id="PS50089">
    <property type="entry name" value="ZF_RING_2"/>
    <property type="match status" value="1"/>
</dbReference>
<protein>
    <submittedName>
        <fullName evidence="8">Zf-traf multi-domain protein</fullName>
    </submittedName>
</protein>
<feature type="region of interest" description="Disordered" evidence="5">
    <location>
        <begin position="1035"/>
        <end position="1055"/>
    </location>
</feature>
<keyword evidence="9" id="KW-1185">Reference proteome</keyword>
<name>A0A078AUH7_STYLE</name>
<dbReference type="Pfam" id="PF02176">
    <property type="entry name" value="zf-TRAF"/>
    <property type="match status" value="3"/>
</dbReference>
<evidence type="ECO:0000256" key="1">
    <source>
        <dbReference type="ARBA" id="ARBA00022723"/>
    </source>
</evidence>
<dbReference type="PANTHER" id="PTHR10131:SF94">
    <property type="entry name" value="TNF RECEPTOR-ASSOCIATED FACTOR 4"/>
    <property type="match status" value="1"/>
</dbReference>
<feature type="region of interest" description="Disordered" evidence="5">
    <location>
        <begin position="1122"/>
        <end position="1169"/>
    </location>
</feature>
<evidence type="ECO:0000256" key="5">
    <source>
        <dbReference type="SAM" id="MobiDB-lite"/>
    </source>
</evidence>
<keyword evidence="3 4" id="KW-0862">Zinc</keyword>
<dbReference type="PANTHER" id="PTHR10131">
    <property type="entry name" value="TNF RECEPTOR ASSOCIATED FACTOR"/>
    <property type="match status" value="1"/>
</dbReference>
<feature type="compositionally biased region" description="Low complexity" evidence="5">
    <location>
        <begin position="80"/>
        <end position="93"/>
    </location>
</feature>
<gene>
    <name evidence="8" type="primary">Contig12005.g12844</name>
    <name evidence="8" type="ORF">STYLEM_15141</name>
</gene>
<evidence type="ECO:0000256" key="2">
    <source>
        <dbReference type="ARBA" id="ARBA00022771"/>
    </source>
</evidence>
<feature type="domain" description="RING-type" evidence="6">
    <location>
        <begin position="557"/>
        <end position="592"/>
    </location>
</feature>